<feature type="region of interest" description="Disordered" evidence="7">
    <location>
        <begin position="103"/>
        <end position="138"/>
    </location>
</feature>
<dbReference type="SUPFAM" id="SSF56784">
    <property type="entry name" value="HAD-like"/>
    <property type="match status" value="1"/>
</dbReference>
<name>A0ABR9ZHC5_9CORY</name>
<feature type="transmembrane region" description="Helical" evidence="8">
    <location>
        <begin position="777"/>
        <end position="795"/>
    </location>
</feature>
<evidence type="ECO:0000256" key="4">
    <source>
        <dbReference type="ARBA" id="ARBA00022967"/>
    </source>
</evidence>
<dbReference type="SUPFAM" id="SSF81665">
    <property type="entry name" value="Calcium ATPase, transmembrane domain M"/>
    <property type="match status" value="1"/>
</dbReference>
<dbReference type="NCBIfam" id="TIGR01494">
    <property type="entry name" value="ATPase_P-type"/>
    <property type="match status" value="1"/>
</dbReference>
<keyword evidence="5 8" id="KW-1133">Transmembrane helix</keyword>
<dbReference type="InterPro" id="IPR059000">
    <property type="entry name" value="ATPase_P-type_domA"/>
</dbReference>
<evidence type="ECO:0000256" key="6">
    <source>
        <dbReference type="ARBA" id="ARBA00023136"/>
    </source>
</evidence>
<dbReference type="InterPro" id="IPR001757">
    <property type="entry name" value="P_typ_ATPase"/>
</dbReference>
<evidence type="ECO:0000256" key="5">
    <source>
        <dbReference type="ARBA" id="ARBA00022989"/>
    </source>
</evidence>
<proteinExistence type="predicted"/>
<keyword evidence="6 8" id="KW-0472">Membrane</keyword>
<dbReference type="SUPFAM" id="SSF81660">
    <property type="entry name" value="Metal cation-transporting ATPase, ATP-binding domain N"/>
    <property type="match status" value="1"/>
</dbReference>
<dbReference type="InterPro" id="IPR023299">
    <property type="entry name" value="ATPase_P-typ_cyto_dom_N"/>
</dbReference>
<keyword evidence="2 8" id="KW-0812">Transmembrane</keyword>
<keyword evidence="11" id="KW-1185">Reference proteome</keyword>
<sequence length="882" mass="96742">MDKAADLSSQEREGFRRARGLSSFAFRLEGLESAVDATALEVDLNAMRGVEAVVVYASRMAWISAEEYVNPSELLEHMRNMGVEAWMTASTLRRRSDRLDINESQRRMRRHSHAKDPSRLLASSRTRGAEPSLASKRHRSPFDGTEVLHTARELITKLRLFVAVVLGVPVVGMDLFQQWQFDGWQWVSLALTTPVVTWCAWPFHRAVLGGFRRSLSALDGASSSAIVIAYLYSIWALVFTEVGEIGWTSHLVFISQQWTDANRHSSLFLDVACGVTIFLLFGRLLSRRNHLRSRAILHVPTKVFETNVLVVRKSKKGQITKTQVAPTELRRGDDIIIPRGAWVPSDCEVVSGKSPVDMGPVGGAHRKAEVSVGDRVYAGARNQGPTLKLRVQQTGSKTRLAAMERWLRHAVHDENRFTQIANRSASLLVPWALAIAAVNFLAWLVFAGSVEAAMSSSLSILVAVAPVTLALSAPLALRLGLARAASHGVLLRATGTIHQLALVNSVVFNRVGTLTTGPMQVIGVVPAKGENADLVLRVAAALTMESEHVVSQAIVRADREARDANAGGDAIPHWLEAGEVAVSEDGSFRGMVDIPMDGQMRHVQARLWRPRDLGEVKDNRLTSAAVSGGSPIFVRWKGKDRGVILISDSIKDDAPDAVDKLEEMDIETFMLSRDTYPVARKTANNLGISTVLAGIVPNRKEATVRGLHARGNNVAMVGDRDSSMALRAADVGVLMAGKDHMDPVSVSIADVVIMRDDVMALPEVINLTRHVRNTVDWNIWLTWGYNGLAIILGVTGLLNPLLAPVAMLASSALIEWRCAGVVRRNFDASLMRHTHTWQGRADRARALRKLKKRREQREAAQEYTREESTSGSSDYADSPVGA</sequence>
<feature type="transmembrane region" description="Helical" evidence="8">
    <location>
        <begin position="215"/>
        <end position="238"/>
    </location>
</feature>
<dbReference type="Pfam" id="PF00702">
    <property type="entry name" value="Hydrolase"/>
    <property type="match status" value="1"/>
</dbReference>
<feature type="transmembrane region" description="Helical" evidence="8">
    <location>
        <begin position="458"/>
        <end position="477"/>
    </location>
</feature>
<dbReference type="SUPFAM" id="SSF81653">
    <property type="entry name" value="Calcium ATPase, transduction domain A"/>
    <property type="match status" value="1"/>
</dbReference>
<evidence type="ECO:0000256" key="3">
    <source>
        <dbReference type="ARBA" id="ARBA00022723"/>
    </source>
</evidence>
<dbReference type="Proteomes" id="UP000635902">
    <property type="component" value="Unassembled WGS sequence"/>
</dbReference>
<feature type="compositionally biased region" description="Basic and acidic residues" evidence="7">
    <location>
        <begin position="855"/>
        <end position="868"/>
    </location>
</feature>
<dbReference type="Gene3D" id="3.40.1110.10">
    <property type="entry name" value="Calcium-transporting ATPase, cytoplasmic domain N"/>
    <property type="match status" value="1"/>
</dbReference>
<evidence type="ECO:0000256" key="1">
    <source>
        <dbReference type="ARBA" id="ARBA00004651"/>
    </source>
</evidence>
<dbReference type="PANTHER" id="PTHR43520">
    <property type="entry name" value="ATP7, ISOFORM B"/>
    <property type="match status" value="1"/>
</dbReference>
<keyword evidence="3" id="KW-0479">Metal-binding</keyword>
<reference evidence="10 11" key="1">
    <citation type="submission" date="2020-10" db="EMBL/GenBank/DDBJ databases">
        <title>Novel species in genus Corynebacterium.</title>
        <authorList>
            <person name="Zhang G."/>
        </authorList>
    </citation>
    <scope>NUCLEOTIDE SEQUENCE [LARGE SCALE GENOMIC DNA]</scope>
    <source>
        <strain evidence="10 11">DSM 45110</strain>
    </source>
</reference>
<feature type="region of interest" description="Disordered" evidence="7">
    <location>
        <begin position="850"/>
        <end position="882"/>
    </location>
</feature>
<dbReference type="InterPro" id="IPR008250">
    <property type="entry name" value="ATPase_P-typ_transduc_dom_A_sf"/>
</dbReference>
<organism evidence="10 11">
    <name type="scientific">Corynebacterium suicordis DSM 45110</name>
    <dbReference type="NCBI Taxonomy" id="1121369"/>
    <lineage>
        <taxon>Bacteria</taxon>
        <taxon>Bacillati</taxon>
        <taxon>Actinomycetota</taxon>
        <taxon>Actinomycetes</taxon>
        <taxon>Mycobacteriales</taxon>
        <taxon>Corynebacteriaceae</taxon>
        <taxon>Corynebacterium</taxon>
    </lineage>
</organism>
<comment type="subcellular location">
    <subcellularLocation>
        <location evidence="1">Cell membrane</location>
        <topology evidence="1">Multi-pass membrane protein</topology>
    </subcellularLocation>
</comment>
<keyword evidence="4" id="KW-1278">Translocase</keyword>
<accession>A0ABR9ZHC5</accession>
<feature type="transmembrane region" description="Helical" evidence="8">
    <location>
        <begin position="183"/>
        <end position="203"/>
    </location>
</feature>
<dbReference type="EMBL" id="JADKMY010000001">
    <property type="protein sequence ID" value="MBF4552798.1"/>
    <property type="molecule type" value="Genomic_DNA"/>
</dbReference>
<feature type="transmembrane region" description="Helical" evidence="8">
    <location>
        <begin position="425"/>
        <end position="446"/>
    </location>
</feature>
<evidence type="ECO:0000313" key="11">
    <source>
        <dbReference type="Proteomes" id="UP000635902"/>
    </source>
</evidence>
<feature type="transmembrane region" description="Helical" evidence="8">
    <location>
        <begin position="267"/>
        <end position="285"/>
    </location>
</feature>
<evidence type="ECO:0000256" key="7">
    <source>
        <dbReference type="SAM" id="MobiDB-lite"/>
    </source>
</evidence>
<evidence type="ECO:0000259" key="9">
    <source>
        <dbReference type="Pfam" id="PF00122"/>
    </source>
</evidence>
<evidence type="ECO:0000313" key="10">
    <source>
        <dbReference type="EMBL" id="MBF4552798.1"/>
    </source>
</evidence>
<feature type="transmembrane region" description="Helical" evidence="8">
    <location>
        <begin position="158"/>
        <end position="177"/>
    </location>
</feature>
<protein>
    <submittedName>
        <fullName evidence="10">Cation-translocating P-type ATPase</fullName>
    </submittedName>
</protein>
<dbReference type="PANTHER" id="PTHR43520:SF8">
    <property type="entry name" value="P-TYPE CU(+) TRANSPORTER"/>
    <property type="match status" value="1"/>
</dbReference>
<feature type="domain" description="P-type ATPase A" evidence="9">
    <location>
        <begin position="317"/>
        <end position="404"/>
    </location>
</feature>
<gene>
    <name evidence="10" type="ORF">IRY30_01705</name>
</gene>
<evidence type="ECO:0000256" key="2">
    <source>
        <dbReference type="ARBA" id="ARBA00022692"/>
    </source>
</evidence>
<dbReference type="Gene3D" id="3.40.50.1000">
    <property type="entry name" value="HAD superfamily/HAD-like"/>
    <property type="match status" value="1"/>
</dbReference>
<evidence type="ECO:0000256" key="8">
    <source>
        <dbReference type="SAM" id="Phobius"/>
    </source>
</evidence>
<dbReference type="Pfam" id="PF00122">
    <property type="entry name" value="E1-E2_ATPase"/>
    <property type="match status" value="1"/>
</dbReference>
<dbReference type="InterPro" id="IPR036412">
    <property type="entry name" value="HAD-like_sf"/>
</dbReference>
<dbReference type="InterPro" id="IPR023298">
    <property type="entry name" value="ATPase_P-typ_TM_dom_sf"/>
</dbReference>
<dbReference type="InterPro" id="IPR023214">
    <property type="entry name" value="HAD_sf"/>
</dbReference>
<comment type="caution">
    <text evidence="10">The sequence shown here is derived from an EMBL/GenBank/DDBJ whole genome shotgun (WGS) entry which is preliminary data.</text>
</comment>
<dbReference type="Gene3D" id="2.70.150.10">
    <property type="entry name" value="Calcium-transporting ATPase, cytoplasmic transduction domain A"/>
    <property type="match status" value="1"/>
</dbReference>